<keyword evidence="3" id="KW-1185">Reference proteome</keyword>
<gene>
    <name evidence="2" type="ORF">ACFYM3_01560</name>
</gene>
<evidence type="ECO:0000313" key="3">
    <source>
        <dbReference type="Proteomes" id="UP001601288"/>
    </source>
</evidence>
<feature type="region of interest" description="Disordered" evidence="1">
    <location>
        <begin position="1"/>
        <end position="57"/>
    </location>
</feature>
<dbReference type="RefSeq" id="WP_358281019.1">
    <property type="nucleotide sequence ID" value="NZ_JBEYGJ010000009.1"/>
</dbReference>
<proteinExistence type="predicted"/>
<reference evidence="2 3" key="1">
    <citation type="submission" date="2024-10" db="EMBL/GenBank/DDBJ databases">
        <title>The Natural Products Discovery Center: Release of the First 8490 Sequenced Strains for Exploring Actinobacteria Biosynthetic Diversity.</title>
        <authorList>
            <person name="Kalkreuter E."/>
            <person name="Kautsar S.A."/>
            <person name="Yang D."/>
            <person name="Bader C.D."/>
            <person name="Teijaro C.N."/>
            <person name="Fluegel L."/>
            <person name="Davis C.M."/>
            <person name="Simpson J.R."/>
            <person name="Lauterbach L."/>
            <person name="Steele A.D."/>
            <person name="Gui C."/>
            <person name="Meng S."/>
            <person name="Li G."/>
            <person name="Viehrig K."/>
            <person name="Ye F."/>
            <person name="Su P."/>
            <person name="Kiefer A.F."/>
            <person name="Nichols A."/>
            <person name="Cepeda A.J."/>
            <person name="Yan W."/>
            <person name="Fan B."/>
            <person name="Jiang Y."/>
            <person name="Adhikari A."/>
            <person name="Zheng C.-J."/>
            <person name="Schuster L."/>
            <person name="Cowan T.M."/>
            <person name="Smanski M.J."/>
            <person name="Chevrette M.G."/>
            <person name="De Carvalho L.P.S."/>
            <person name="Shen B."/>
        </authorList>
    </citation>
    <scope>NUCLEOTIDE SEQUENCE [LARGE SCALE GENOMIC DNA]</scope>
    <source>
        <strain evidence="2 3">NPDC007066</strain>
    </source>
</reference>
<organism evidence="2 3">
    <name type="scientific">Streptomyces massasporeus</name>
    <dbReference type="NCBI Taxonomy" id="67324"/>
    <lineage>
        <taxon>Bacteria</taxon>
        <taxon>Bacillati</taxon>
        <taxon>Actinomycetota</taxon>
        <taxon>Actinomycetes</taxon>
        <taxon>Kitasatosporales</taxon>
        <taxon>Streptomycetaceae</taxon>
        <taxon>Streptomyces</taxon>
    </lineage>
</organism>
<dbReference type="EMBL" id="JBIAFP010000001">
    <property type="protein sequence ID" value="MFE9223322.1"/>
    <property type="molecule type" value="Genomic_DNA"/>
</dbReference>
<accession>A0ABW6L4B6</accession>
<feature type="compositionally biased region" description="Pro residues" evidence="1">
    <location>
        <begin position="19"/>
        <end position="33"/>
    </location>
</feature>
<feature type="compositionally biased region" description="Basic and acidic residues" evidence="1">
    <location>
        <begin position="41"/>
        <end position="57"/>
    </location>
</feature>
<evidence type="ECO:0000256" key="1">
    <source>
        <dbReference type="SAM" id="MobiDB-lite"/>
    </source>
</evidence>
<name>A0ABW6L4B6_9ACTN</name>
<comment type="caution">
    <text evidence="2">The sequence shown here is derived from an EMBL/GenBank/DDBJ whole genome shotgun (WGS) entry which is preliminary data.</text>
</comment>
<sequence>METGTPAQAPAPAELTPYVTPPHAPPSHVPPVLRPASGSIRFDDGGAHGGHGEGHTG</sequence>
<dbReference type="Proteomes" id="UP001601288">
    <property type="component" value="Unassembled WGS sequence"/>
</dbReference>
<protein>
    <submittedName>
        <fullName evidence="2">Uncharacterized protein</fullName>
    </submittedName>
</protein>
<evidence type="ECO:0000313" key="2">
    <source>
        <dbReference type="EMBL" id="MFE9223322.1"/>
    </source>
</evidence>